<evidence type="ECO:0000313" key="2">
    <source>
        <dbReference type="Proteomes" id="UP000646548"/>
    </source>
</evidence>
<dbReference type="EMBL" id="WKFB01000058">
    <property type="protein sequence ID" value="KAF6737481.1"/>
    <property type="molecule type" value="Genomic_DNA"/>
</dbReference>
<organism evidence="1 2">
    <name type="scientific">Oryzias melastigma</name>
    <name type="common">Marine medaka</name>
    <dbReference type="NCBI Taxonomy" id="30732"/>
    <lineage>
        <taxon>Eukaryota</taxon>
        <taxon>Metazoa</taxon>
        <taxon>Chordata</taxon>
        <taxon>Craniata</taxon>
        <taxon>Vertebrata</taxon>
        <taxon>Euteleostomi</taxon>
        <taxon>Actinopterygii</taxon>
        <taxon>Neopterygii</taxon>
        <taxon>Teleostei</taxon>
        <taxon>Neoteleostei</taxon>
        <taxon>Acanthomorphata</taxon>
        <taxon>Ovalentaria</taxon>
        <taxon>Atherinomorphae</taxon>
        <taxon>Beloniformes</taxon>
        <taxon>Adrianichthyidae</taxon>
        <taxon>Oryziinae</taxon>
        <taxon>Oryzias</taxon>
    </lineage>
</organism>
<name>A0A834FP28_ORYME</name>
<dbReference type="Proteomes" id="UP000646548">
    <property type="component" value="Unassembled WGS sequence"/>
</dbReference>
<proteinExistence type="predicted"/>
<gene>
    <name evidence="1" type="ORF">FQA47_001212</name>
</gene>
<evidence type="ECO:0000313" key="1">
    <source>
        <dbReference type="EMBL" id="KAF6737481.1"/>
    </source>
</evidence>
<sequence length="120" mass="13337">MSGSEVEGLDPPVQERRLHAAHPQNQGDGFWVFMFQNRTSQWKPKPSCGGGAAGLLDRNRRDQMKLMREGVLSGLDCYFLHFSLPTSSLPSLTSSTPLPPFLYPHSFPGLQDVFVSLCVM</sequence>
<dbReference type="AlphaFoldDB" id="A0A834FP28"/>
<reference evidence="1" key="1">
    <citation type="journal article" name="BMC Genomics">
        <title>Long-read sequencing and de novo genome assembly of marine medaka (Oryzias melastigma).</title>
        <authorList>
            <person name="Liang P."/>
            <person name="Saqib H.S.A."/>
            <person name="Ni X."/>
            <person name="Shen Y."/>
        </authorList>
    </citation>
    <scope>NUCLEOTIDE SEQUENCE</scope>
    <source>
        <strain evidence="1">Bigg-433</strain>
    </source>
</reference>
<protein>
    <submittedName>
        <fullName evidence="1">Uncharacterized protein</fullName>
    </submittedName>
</protein>
<accession>A0A834FP28</accession>
<comment type="caution">
    <text evidence="1">The sequence shown here is derived from an EMBL/GenBank/DDBJ whole genome shotgun (WGS) entry which is preliminary data.</text>
</comment>